<keyword evidence="4" id="KW-1185">Reference proteome</keyword>
<dbReference type="Pfam" id="PF11374">
    <property type="entry name" value="DUF3176"/>
    <property type="match status" value="1"/>
</dbReference>
<feature type="transmembrane region" description="Helical" evidence="2">
    <location>
        <begin position="134"/>
        <end position="153"/>
    </location>
</feature>
<dbReference type="AlphaFoldDB" id="A0A9W9VZ80"/>
<feature type="region of interest" description="Disordered" evidence="1">
    <location>
        <begin position="1"/>
        <end position="88"/>
    </location>
</feature>
<feature type="compositionally biased region" description="Polar residues" evidence="1">
    <location>
        <begin position="1"/>
        <end position="18"/>
    </location>
</feature>
<feature type="compositionally biased region" description="Basic and acidic residues" evidence="1">
    <location>
        <begin position="53"/>
        <end position="69"/>
    </location>
</feature>
<dbReference type="PANTHER" id="PTHR35394:SF5">
    <property type="entry name" value="DUF3176 DOMAIN-CONTAINING PROTEIN"/>
    <property type="match status" value="1"/>
</dbReference>
<evidence type="ECO:0000256" key="2">
    <source>
        <dbReference type="SAM" id="Phobius"/>
    </source>
</evidence>
<keyword evidence="2" id="KW-1133">Transmembrane helix</keyword>
<evidence type="ECO:0000256" key="1">
    <source>
        <dbReference type="SAM" id="MobiDB-lite"/>
    </source>
</evidence>
<feature type="transmembrane region" description="Helical" evidence="2">
    <location>
        <begin position="193"/>
        <end position="214"/>
    </location>
</feature>
<dbReference type="EMBL" id="JAPZBU010000008">
    <property type="protein sequence ID" value="KAJ5392011.1"/>
    <property type="molecule type" value="Genomic_DNA"/>
</dbReference>
<evidence type="ECO:0000313" key="3">
    <source>
        <dbReference type="EMBL" id="KAJ5392011.1"/>
    </source>
</evidence>
<name>A0A9W9VZ80_9EURO</name>
<feature type="transmembrane region" description="Helical" evidence="2">
    <location>
        <begin position="581"/>
        <end position="601"/>
    </location>
</feature>
<dbReference type="Proteomes" id="UP001147747">
    <property type="component" value="Unassembled WGS sequence"/>
</dbReference>
<evidence type="ECO:0000313" key="4">
    <source>
        <dbReference type="Proteomes" id="UP001147747"/>
    </source>
</evidence>
<organism evidence="3 4">
    <name type="scientific">Penicillium cosmopolitanum</name>
    <dbReference type="NCBI Taxonomy" id="1131564"/>
    <lineage>
        <taxon>Eukaryota</taxon>
        <taxon>Fungi</taxon>
        <taxon>Dikarya</taxon>
        <taxon>Ascomycota</taxon>
        <taxon>Pezizomycotina</taxon>
        <taxon>Eurotiomycetes</taxon>
        <taxon>Eurotiomycetidae</taxon>
        <taxon>Eurotiales</taxon>
        <taxon>Aspergillaceae</taxon>
        <taxon>Penicillium</taxon>
    </lineage>
</organism>
<sequence>MDSQYTYSAINDQRNAQNVPPRDENSPSPEPGYTPRNNMASPIEISPLSNRGHFHEMFSEPRTSDDNQDQHPLPISTEPISERKKRRPGRRFDRVGSWTWEAGGCALSIVSIVLLVVFLVYVDGDKYASWEHSISPNTVVSVISTVAKASMLVPVSSCLSQLKWTTFHNPTPFYHMQVFDQASRGPVGALESLWTVTPGLATIGAGLMILAVAFDPFAQQILSYPARRMEVNSGTSAVQSADQYWPAWARSVAPQIDILNITTRGLEPSMQAAIFNGLAQSKNNPLNPICPSGDCEYDDFVTLGVCSQCKDVTNEANQSCKPSTDQHKLYTQEWMAEIPLDCNYTTPSGASITPGIWVNDAKWLSQDNYSVFAIPNPWSAVSLSNGSFVKEGDRVQIVSFLSAKYEGRLTTWTSKNSTTPEDKPTLMECSVSLCERKYTQTRESSDDGLQQIELVETQDFYLGENIKSNITGIWLSTLVSPNDTKPLSPNSNYTIENSTWADLSGTLTGLFNSTLYTADAQSIEKSIPGLNPLLALWSSTNLTDSVTSMANSMTDHIRTSTSAKQIPGTTFHTETYIHVRWAWIALPAILVLLAVALLLVVSVENRKYSTFLWKSSVLPLLLGKMQINSEHEIDTLQTVTDVQDVSKKIRIAVECEAPCPDFIER</sequence>
<reference evidence="3" key="1">
    <citation type="submission" date="2022-12" db="EMBL/GenBank/DDBJ databases">
        <authorList>
            <person name="Petersen C."/>
        </authorList>
    </citation>
    <scope>NUCLEOTIDE SEQUENCE</scope>
    <source>
        <strain evidence="3">IBT 29677</strain>
    </source>
</reference>
<feature type="transmembrane region" description="Helical" evidence="2">
    <location>
        <begin position="95"/>
        <end position="122"/>
    </location>
</feature>
<dbReference type="PANTHER" id="PTHR35394">
    <property type="entry name" value="DUF3176 DOMAIN-CONTAINING PROTEIN"/>
    <property type="match status" value="1"/>
</dbReference>
<proteinExistence type="predicted"/>
<reference evidence="3" key="2">
    <citation type="journal article" date="2023" name="IMA Fungus">
        <title>Comparative genomic study of the Penicillium genus elucidates a diverse pangenome and 15 lateral gene transfer events.</title>
        <authorList>
            <person name="Petersen C."/>
            <person name="Sorensen T."/>
            <person name="Nielsen M.R."/>
            <person name="Sondergaard T.E."/>
            <person name="Sorensen J.L."/>
            <person name="Fitzpatrick D.A."/>
            <person name="Frisvad J.C."/>
            <person name="Nielsen K.L."/>
        </authorList>
    </citation>
    <scope>NUCLEOTIDE SEQUENCE</scope>
    <source>
        <strain evidence="3">IBT 29677</strain>
    </source>
</reference>
<keyword evidence="2" id="KW-0472">Membrane</keyword>
<dbReference type="OrthoDB" id="5376804at2759"/>
<accession>A0A9W9VZ80</accession>
<dbReference type="RefSeq" id="XP_056487689.1">
    <property type="nucleotide sequence ID" value="XM_056632138.1"/>
</dbReference>
<gene>
    <name evidence="3" type="ORF">N7509_007501</name>
</gene>
<protein>
    <submittedName>
        <fullName evidence="3">Uncharacterized protein</fullName>
    </submittedName>
</protein>
<dbReference type="GeneID" id="81371118"/>
<comment type="caution">
    <text evidence="3">The sequence shown here is derived from an EMBL/GenBank/DDBJ whole genome shotgun (WGS) entry which is preliminary data.</text>
</comment>
<dbReference type="InterPro" id="IPR021514">
    <property type="entry name" value="DUF3176"/>
</dbReference>
<keyword evidence="2" id="KW-0812">Transmembrane</keyword>